<feature type="compositionally biased region" description="Basic residues" evidence="2">
    <location>
        <begin position="941"/>
        <end position="950"/>
    </location>
</feature>
<dbReference type="InterPro" id="IPR046488">
    <property type="entry name" value="Sfc3/Tfc3_C"/>
</dbReference>
<feature type="compositionally biased region" description="Polar residues" evidence="2">
    <location>
        <begin position="970"/>
        <end position="984"/>
    </location>
</feature>
<proteinExistence type="predicted"/>
<keyword evidence="1" id="KW-0479">Metal-binding</keyword>
<evidence type="ECO:0000313" key="4">
    <source>
        <dbReference type="EMBL" id="PMD15336.1"/>
    </source>
</evidence>
<feature type="region of interest" description="Disordered" evidence="2">
    <location>
        <begin position="509"/>
        <end position="555"/>
    </location>
</feature>
<dbReference type="PROSITE" id="PS50157">
    <property type="entry name" value="ZINC_FINGER_C2H2_2"/>
    <property type="match status" value="1"/>
</dbReference>
<feature type="region of interest" description="Disordered" evidence="2">
    <location>
        <begin position="321"/>
        <end position="344"/>
    </location>
</feature>
<keyword evidence="5" id="KW-1185">Reference proteome</keyword>
<accession>A0A2J6PN79</accession>
<dbReference type="Pfam" id="PF20222">
    <property type="entry name" value="DUF6581"/>
    <property type="match status" value="1"/>
</dbReference>
<dbReference type="STRING" id="1745343.A0A2J6PN79"/>
<evidence type="ECO:0000256" key="2">
    <source>
        <dbReference type="SAM" id="MobiDB-lite"/>
    </source>
</evidence>
<feature type="compositionally biased region" description="Polar residues" evidence="2">
    <location>
        <begin position="129"/>
        <end position="153"/>
    </location>
</feature>
<feature type="region of interest" description="Disordered" evidence="2">
    <location>
        <begin position="970"/>
        <end position="1015"/>
    </location>
</feature>
<organism evidence="4 5">
    <name type="scientific">Hyaloscypha hepaticicola</name>
    <dbReference type="NCBI Taxonomy" id="2082293"/>
    <lineage>
        <taxon>Eukaryota</taxon>
        <taxon>Fungi</taxon>
        <taxon>Dikarya</taxon>
        <taxon>Ascomycota</taxon>
        <taxon>Pezizomycotina</taxon>
        <taxon>Leotiomycetes</taxon>
        <taxon>Helotiales</taxon>
        <taxon>Hyaloscyphaceae</taxon>
        <taxon>Hyaloscypha</taxon>
    </lineage>
</organism>
<reference evidence="4 5" key="1">
    <citation type="submission" date="2016-05" db="EMBL/GenBank/DDBJ databases">
        <title>A degradative enzymes factory behind the ericoid mycorrhizal symbiosis.</title>
        <authorList>
            <consortium name="DOE Joint Genome Institute"/>
            <person name="Martino E."/>
            <person name="Morin E."/>
            <person name="Grelet G."/>
            <person name="Kuo A."/>
            <person name="Kohler A."/>
            <person name="Daghino S."/>
            <person name="Barry K."/>
            <person name="Choi C."/>
            <person name="Cichocki N."/>
            <person name="Clum A."/>
            <person name="Copeland A."/>
            <person name="Hainaut M."/>
            <person name="Haridas S."/>
            <person name="Labutti K."/>
            <person name="Lindquist E."/>
            <person name="Lipzen A."/>
            <person name="Khouja H.-R."/>
            <person name="Murat C."/>
            <person name="Ohm R."/>
            <person name="Olson A."/>
            <person name="Spatafora J."/>
            <person name="Veneault-Fourrey C."/>
            <person name="Henrissat B."/>
            <person name="Grigoriev I."/>
            <person name="Martin F."/>
            <person name="Perotto S."/>
        </authorList>
    </citation>
    <scope>NUCLEOTIDE SEQUENCE [LARGE SCALE GENOMIC DNA]</scope>
    <source>
        <strain evidence="4 5">UAMH 7357</strain>
    </source>
</reference>
<sequence length="2265" mass="251806">MVASTECALRTALQWLAEAGPAGITIAALFGRLKGELDIAETIASAVWEDLKTKDYIACRLGDGELRRLSSSPLGKLELSELSLVGLGSKEIFHNPGQLLGERKASTELASPPTKRRSISPATDPPDISASTPKISDQAPAITSSDESSSPSRVLSADTPADPSTMASSNPRNGSHSSDESSSSLRKLPPKAHSIPAAVSPSTPAKDLHPTSSPTSSIDSAPQGTLSNPSLQTEHQPDVPAQATTNIEPISTTSVNTWHTMFHGPRLALGARPHMSHREIGRGAAARFPQAIIKTSRGGGLGRPMFPEFAPVRTYISPYSRPIAPQHSPPPSANTPTALSSDSYVAPPSTFAEAIHAQSDFGQPHSPSTNSFMSQSIGHSTQTPVAQYNYSYDTPANALMSQSTGLSTQTPLGQQSNFYAPPPNASESQSIGFSTQAPVAQYVQVSAYPAVSAEQHVSPYVQISPYANGSAQQPIPTPSTIPSQQFIPAPAFGSNDQKLWSEALVPPTIQQPAQSLPPSISGPKTRKPRKRRSPPKKSQQARQHHVEDEGNRMETNFQGQLQGLDSGRKRTIAEADSQGTPNQKRQRISENISQAQPVSQPKPLVLPEYVAALPCIWSETRGHLVLLKDQSSLEFYGLDEPSPNAPMIALPIRNLTENPILSTPGSDPMEIHIKTNDSRGEEITFRFAFDFTDGKGVALPDIMVQSVRSAIVSVRFGQKNDLPRVDNVEDKFGLNDNLPGVDDIDFAVPSVEKSEKAGPAASQPSDNDRYQNFEKPDFPRVETAQNPEGYLHANFETPGLSSTDAAENFDPMDLQQHARETQPGATKGKQVKKVKEVKAKKPKTTYTCSKCGNTYLQSWGLSYHLNKSNTPCNPNADLTLYEAKKARREKRNISKKLRRSMTQNEDSETESQGQQADLKFTSRPQMQFQGAADNIDSMMSRPKRERKPKKQFAGVVTIPSETFQLSALSGHQIDQSPSTPTAEPNETPKKRATSKKAAHTELEEAEQSDSSASSVDSAVKFYQAHTTTKVERPHKVTFANHPTTTPSKKGKALPFENYVLQEIAAQMAVAPPSAEPSAPSQSAETTVSSSSAVEASSAEPSSAVELSSAVEPSSVVESINTKASAMMLCEDILISLVQDNEGFFPGDKSIWIAFVNVWFRTRKPQTTSMLPMSTLCIEGVQLLVEKKKLRSEHFTWTDSKKREVTRTILTSPNYNVSSEHIDALKMLFQQFHPNLYVPVRFAPPEPILTRLNELATRKVPMADRERFRLLKSAAVESDSESEVQSPIQLEDESSEDEFVAGGIDEEEVEELDQLQDDMVELDGSKKRTRKPTRKRTKDGEKLSRPRDQRHNKAISEGVRRNWALRKAAQTKDFFPNRKIARARKPISQEEKDRRAETAYYNRRAWDFQTPAFLPNPETGAWDVDAKPIKSKRGGTRHMKPKIPHPITYIQAPDGAWSFQPAGHGAKPVFARPLRRADEEGSYLKRTNRTHRPVIFPTKNRKFLPANPSKKLLGQPLASKRRVSTDASKITRKPKRKSTRKNPVASRRTNSARSRVSKNAKKKKVRPNNDIFPVFVPTPAVETKRKKKDKIVVNEADILNFFEPKKILPDAPRNVGLASIPQAFGLLASLYEGPDVAVHQYRPDYHNLVFVEPKFITGGERPSLGSWTVGIWRPIQSGSVSLRWDEATAVDMETVPYSKLDFGRDDEIHDKRPGPKRGSQRYKLVPIENITMEQRFKYTRVLTALPNDLKGLIKDPQDAIKKLGVELAKPNRATESNRRIKGSNAILSKKAEFKLIITVVIVRALTGGLDCRIDWVIVSQLFQDYTCNFLMKFWKTLQIPKRELIECIHEDFRKVFVQAYKNNEVPSINYDYLSDYQWATLVNWAMTHKDINTSLVKQRKPLPSSRVRVEKQFDVKPVPKDLKLKPWRELYHKEGTANYLRVQMATSEPRVVRSIAIHRKKTFEALFRDEFRLLRSWIRATALTPAEDYDSKVAQKKLLSIATKEVIKETLATLQERKVLLKSSRVRRFFGCTFEVGSAFLTPLTKMDLNVEQFIDAATAKSHLDDSFRASGKSVKHEYLATVGNLVAVTSMQAHQRIRLDASRWPSEGKKFGMNEDGGYETRKIDPVKYIFDITIEPVPDKYVYDSDNAEIDRFLMAEPPLGPATGELPIWRGITGKLNRDIWKRVLAAVGSLVGNRAGINIRTLMEHFSPTFEAWELCTLMDWGVENGLFKVVQPGIEGWTVTEWWWLAIGKKCDDGIPLGRGK</sequence>
<dbReference type="GO" id="GO:0008270">
    <property type="term" value="F:zinc ion binding"/>
    <property type="evidence" value="ECO:0007669"/>
    <property type="project" value="UniProtKB-KW"/>
</dbReference>
<feature type="compositionally biased region" description="Polar residues" evidence="2">
    <location>
        <begin position="469"/>
        <end position="486"/>
    </location>
</feature>
<feature type="region of interest" description="Disordered" evidence="2">
    <location>
        <begin position="887"/>
        <end position="955"/>
    </location>
</feature>
<evidence type="ECO:0000259" key="3">
    <source>
        <dbReference type="PROSITE" id="PS50157"/>
    </source>
</evidence>
<feature type="compositionally biased region" description="Polar residues" evidence="2">
    <location>
        <begin position="165"/>
        <end position="174"/>
    </location>
</feature>
<name>A0A2J6PN79_9HELO</name>
<feature type="compositionally biased region" description="Polar residues" evidence="2">
    <location>
        <begin position="210"/>
        <end position="234"/>
    </location>
</feature>
<feature type="compositionally biased region" description="Polar residues" evidence="2">
    <location>
        <begin position="334"/>
        <end position="343"/>
    </location>
</feature>
<feature type="compositionally biased region" description="Polar residues" evidence="2">
    <location>
        <begin position="509"/>
        <end position="518"/>
    </location>
</feature>
<feature type="region of interest" description="Disordered" evidence="2">
    <location>
        <begin position="751"/>
        <end position="774"/>
    </location>
</feature>
<feature type="region of interest" description="Disordered" evidence="2">
    <location>
        <begin position="1318"/>
        <end position="1353"/>
    </location>
</feature>
<dbReference type="EMBL" id="KZ613514">
    <property type="protein sequence ID" value="PMD15336.1"/>
    <property type="molecule type" value="Genomic_DNA"/>
</dbReference>
<keyword evidence="1" id="KW-0862">Zinc</keyword>
<dbReference type="Proteomes" id="UP000235672">
    <property type="component" value="Unassembled WGS sequence"/>
</dbReference>
<gene>
    <name evidence="4" type="ORF">NA56DRAFT_693403</name>
</gene>
<feature type="compositionally biased region" description="Basic residues" evidence="2">
    <location>
        <begin position="1326"/>
        <end position="1336"/>
    </location>
</feature>
<feature type="compositionally biased region" description="Basic residues" evidence="2">
    <location>
        <begin position="1554"/>
        <end position="1563"/>
    </location>
</feature>
<feature type="compositionally biased region" description="Basic residues" evidence="2">
    <location>
        <begin position="1529"/>
        <end position="1539"/>
    </location>
</feature>
<feature type="region of interest" description="Disordered" evidence="2">
    <location>
        <begin position="1480"/>
        <end position="1563"/>
    </location>
</feature>
<dbReference type="OrthoDB" id="5403573at2759"/>
<feature type="region of interest" description="Disordered" evidence="2">
    <location>
        <begin position="1070"/>
        <end position="1107"/>
    </location>
</feature>
<keyword evidence="1" id="KW-0863">Zinc-finger</keyword>
<feature type="region of interest" description="Disordered" evidence="2">
    <location>
        <begin position="98"/>
        <end position="240"/>
    </location>
</feature>
<feature type="compositionally biased region" description="Polar residues" evidence="2">
    <location>
        <begin position="900"/>
        <end position="915"/>
    </location>
</feature>
<feature type="compositionally biased region" description="Basic residues" evidence="2">
    <location>
        <begin position="887"/>
        <end position="899"/>
    </location>
</feature>
<feature type="compositionally biased region" description="Basic residues" evidence="2">
    <location>
        <begin position="524"/>
        <end position="535"/>
    </location>
</feature>
<protein>
    <recommendedName>
        <fullName evidence="3">C2H2-type domain-containing protein</fullName>
    </recommendedName>
</protein>
<feature type="compositionally biased region" description="Basic and acidic residues" evidence="2">
    <location>
        <begin position="1337"/>
        <end position="1350"/>
    </location>
</feature>
<feature type="domain" description="C2H2-type" evidence="3">
    <location>
        <begin position="846"/>
        <end position="874"/>
    </location>
</feature>
<evidence type="ECO:0000313" key="5">
    <source>
        <dbReference type="Proteomes" id="UP000235672"/>
    </source>
</evidence>
<feature type="region of interest" description="Disordered" evidence="2">
    <location>
        <begin position="469"/>
        <end position="493"/>
    </location>
</feature>
<evidence type="ECO:0000256" key="1">
    <source>
        <dbReference type="PROSITE-ProRule" id="PRU00042"/>
    </source>
</evidence>
<dbReference type="InterPro" id="IPR013087">
    <property type="entry name" value="Znf_C2H2_type"/>
</dbReference>